<dbReference type="Gene3D" id="1.10.510.10">
    <property type="entry name" value="Transferase(Phosphotransferase) domain 1"/>
    <property type="match status" value="1"/>
</dbReference>
<dbReference type="GO" id="GO:0016787">
    <property type="term" value="F:hydrolase activity"/>
    <property type="evidence" value="ECO:0007669"/>
    <property type="project" value="UniProtKB-KW"/>
</dbReference>
<evidence type="ECO:0000313" key="6">
    <source>
        <dbReference type="Proteomes" id="UP000256343"/>
    </source>
</evidence>
<dbReference type="InterPro" id="IPR036366">
    <property type="entry name" value="PGBDSf"/>
</dbReference>
<dbReference type="Gene3D" id="1.10.101.10">
    <property type="entry name" value="PGBD-like superfamily/PGBD"/>
    <property type="match status" value="2"/>
</dbReference>
<protein>
    <submittedName>
        <fullName evidence="4">Peptidoglycan hydrolase-like protein with peptidoglycan-binding domain</fullName>
    </submittedName>
</protein>
<dbReference type="EMBL" id="QRDT01000002">
    <property type="protein sequence ID" value="RED42026.1"/>
    <property type="molecule type" value="Genomic_DNA"/>
</dbReference>
<dbReference type="SUPFAM" id="SSF47090">
    <property type="entry name" value="PGBD-like"/>
    <property type="match status" value="2"/>
</dbReference>
<evidence type="ECO:0000256" key="1">
    <source>
        <dbReference type="SAM" id="MobiDB-lite"/>
    </source>
</evidence>
<reference evidence="4 5" key="1">
    <citation type="submission" date="2017-08" db="EMBL/GenBank/DDBJ databases">
        <authorList>
            <person name="de Groot N.N."/>
        </authorList>
    </citation>
    <scope>NUCLEOTIDE SEQUENCE [LARGE SCALE GENOMIC DNA]</scope>
    <source>
        <strain evidence="4 5">JA575</strain>
    </source>
</reference>
<dbReference type="Proteomes" id="UP000252631">
    <property type="component" value="Unassembled WGS sequence"/>
</dbReference>
<evidence type="ECO:0000313" key="4">
    <source>
        <dbReference type="EMBL" id="SSW89386.1"/>
    </source>
</evidence>
<proteinExistence type="predicted"/>
<dbReference type="AlphaFoldDB" id="A0A336JLL2"/>
<dbReference type="InterPro" id="IPR011009">
    <property type="entry name" value="Kinase-like_dom_sf"/>
</dbReference>
<dbReference type="Pfam" id="PF01471">
    <property type="entry name" value="PG_binding_1"/>
    <property type="match status" value="1"/>
</dbReference>
<sequence>MSYPDNTDYSEAIQDVAHALADRELARGKLRTTPLGLPLALSGGFAITYRLNVGAKEYAVRCFHREIPQIEQRYDRISNALKSLSSDYFVRFDFQPSGILVKGKRFPILKMDWAKGDTLFVYLERNAADRKKIEALREEFAKLERFLRSVGVAHGDIQNENVIVAPDGSLRLIDYDGMFVPGMTLGDGTEIGQPHFQHPLRKTTDFGPSIDRFSFAVVDASLQALSFDGSLHKRFNAGGQAIIFQAKDFRDPAGSDVFQYLEGVPTLSETTARLRGICGLPVRDLPNLEQFRSGSWNASGGGSNGSVLSQCRDYLGVYPVLNASDVEEVVRCVGDTVELVGKIVSVKGGFTKRQNRKGRFVGRRYKFICFGNSQQRHVRAEIGADGLAKLNPEPDETWESTWVSVSGLISYLDNTRLVVGITISENGQIERIEEQEALFRLGVRERSTNFGILRSVRNLAGATAGGRRAAAAVSKSNRAVLSGLRSQGVDAKAAAPSAPSFGGTQAVAPPVIKGPVKPMPPAWSAPRALRHLLSLVTVLLIGGLLGALVLFNLSDNGDRSKEDGVNGTNREPGSVPATAPSGGVAAPPNRGKVDGKADENRPSLEDALWFEDKIADGVIGLAAGPFPQERLRGLTIRCSQSLGVDPVGVNQRSETTTLRVTLRSGGAATFSFRESRQDESVVRNLVSSLRLALSRSEFAVIEVEIVESNTRQVLRVPRPSKAIGEFLASCVFPGPLIATPAVLVPSTAWRPNEEAVLVDLVDSDAARRVQERLRVLGYFLGIPDGLWGPRSRRALREFRIGAGLGQDDQWDLETQASLFATSARSGSRISEEPESPFEEFSFPGVQGAYLSPLNEGDARWIQERLRSSGYLVGSVDGVWGLRSRSALRDYKVFNGLGQTDGYDGRVEDALKRPPRVHGDDTFIGTWAANPSACATNGTDEIASINTDKASTAAGSCVFRALEGSGFRAWRVGAECNANGDKWDSEVRLSLSGSTLSWVSDRKGRAIYYRCPRKNGQ</sequence>
<dbReference type="OrthoDB" id="9805504at2"/>
<feature type="region of interest" description="Disordered" evidence="1">
    <location>
        <begin position="558"/>
        <end position="599"/>
    </location>
</feature>
<keyword evidence="4" id="KW-0378">Hydrolase</keyword>
<feature type="domain" description="Peptidoglycan binding-like" evidence="2">
    <location>
        <begin position="856"/>
        <end position="901"/>
    </location>
</feature>
<evidence type="ECO:0000313" key="5">
    <source>
        <dbReference type="Proteomes" id="UP000252631"/>
    </source>
</evidence>
<keyword evidence="6" id="KW-1185">Reference proteome</keyword>
<dbReference type="Proteomes" id="UP000256343">
    <property type="component" value="Unassembled WGS sequence"/>
</dbReference>
<name>A0A336JLL2_9BRAD</name>
<evidence type="ECO:0000313" key="3">
    <source>
        <dbReference type="EMBL" id="RED42026.1"/>
    </source>
</evidence>
<evidence type="ECO:0000259" key="2">
    <source>
        <dbReference type="Pfam" id="PF01471"/>
    </source>
</evidence>
<reference evidence="3 6" key="2">
    <citation type="submission" date="2018-07" db="EMBL/GenBank/DDBJ databases">
        <title>Genomic Encyclopedia of Archaeal and Bacterial Type Strains, Phase II (KMG-II): from individual species to whole genera.</title>
        <authorList>
            <person name="Goeker M."/>
        </authorList>
    </citation>
    <scope>NUCLEOTIDE SEQUENCE [LARGE SCALE GENOMIC DNA]</scope>
    <source>
        <strain evidence="3 6">JA575</strain>
    </source>
</reference>
<organism evidence="4 5">
    <name type="scientific">Rhodopseudomonas pentothenatexigens</name>
    <dbReference type="NCBI Taxonomy" id="999699"/>
    <lineage>
        <taxon>Bacteria</taxon>
        <taxon>Pseudomonadati</taxon>
        <taxon>Pseudomonadota</taxon>
        <taxon>Alphaproteobacteria</taxon>
        <taxon>Hyphomicrobiales</taxon>
        <taxon>Nitrobacteraceae</taxon>
        <taxon>Rhodopseudomonas</taxon>
    </lineage>
</organism>
<dbReference type="SUPFAM" id="SSF56112">
    <property type="entry name" value="Protein kinase-like (PK-like)"/>
    <property type="match status" value="1"/>
</dbReference>
<dbReference type="InterPro" id="IPR002477">
    <property type="entry name" value="Peptidoglycan-bd-like"/>
</dbReference>
<dbReference type="EMBL" id="UFQQ01000002">
    <property type="protein sequence ID" value="SSW89386.1"/>
    <property type="molecule type" value="Genomic_DNA"/>
</dbReference>
<accession>A0A336JLL2</accession>
<dbReference type="RefSeq" id="WP_114356509.1">
    <property type="nucleotide sequence ID" value="NZ_QRDT01000002.1"/>
</dbReference>
<gene>
    <name evidence="3" type="ORF">BJ125_102195</name>
    <name evidence="4" type="ORF">SAMN05892882_102195</name>
</gene>
<dbReference type="InterPro" id="IPR036365">
    <property type="entry name" value="PGBD-like_sf"/>
</dbReference>